<feature type="domain" description="CoA carboxyltransferase C-terminal" evidence="4">
    <location>
        <begin position="267"/>
        <end position="493"/>
    </location>
</feature>
<evidence type="ECO:0000313" key="6">
    <source>
        <dbReference type="EMBL" id="EXY89422.1"/>
    </source>
</evidence>
<comment type="caution">
    <text evidence="6">The sequence shown here is derived from an EMBL/GenBank/DDBJ whole genome shotgun (WGS) entry which is preliminary data.</text>
</comment>
<dbReference type="GO" id="GO:0015977">
    <property type="term" value="P:carbon fixation"/>
    <property type="evidence" value="ECO:0007669"/>
    <property type="project" value="UniProtKB-ARBA"/>
</dbReference>
<dbReference type="PROSITE" id="PS50980">
    <property type="entry name" value="COA_CT_NTER"/>
    <property type="match status" value="1"/>
</dbReference>
<reference evidence="6 7" key="1">
    <citation type="submission" date="2014-02" db="EMBL/GenBank/DDBJ databases">
        <authorList>
            <person name="Sears C."/>
            <person name="Carroll K."/>
            <person name="Sack B.R."/>
            <person name="Qadri F."/>
            <person name="Myers L.L."/>
            <person name="Chung G.-T."/>
            <person name="Escheverria P."/>
            <person name="Fraser C.M."/>
            <person name="Sadzewicz L."/>
            <person name="Shefchek K.A."/>
            <person name="Tallon L."/>
            <person name="Das S.P."/>
            <person name="Daugherty S."/>
            <person name="Mongodin E.F."/>
        </authorList>
    </citation>
    <scope>NUCLEOTIDE SEQUENCE [LARGE SCALE GENOMIC DNA]</scope>
    <source>
        <strain evidence="6">3998T</strain>
        <strain evidence="7">3998T(B)3</strain>
    </source>
</reference>
<dbReference type="Pfam" id="PF01039">
    <property type="entry name" value="Carboxyl_trans"/>
    <property type="match status" value="1"/>
</dbReference>
<dbReference type="PROSITE" id="PS50989">
    <property type="entry name" value="COA_CT_CTER"/>
    <property type="match status" value="1"/>
</dbReference>
<dbReference type="EMBL" id="JGDB01000252">
    <property type="protein sequence ID" value="EXY89422.1"/>
    <property type="molecule type" value="Genomic_DNA"/>
</dbReference>
<feature type="domain" description="CoA carboxyltransferase N-terminal" evidence="3">
    <location>
        <begin position="4"/>
        <end position="260"/>
    </location>
</feature>
<dbReference type="InterPro" id="IPR011763">
    <property type="entry name" value="COA_CT_C"/>
</dbReference>
<evidence type="ECO:0000313" key="7">
    <source>
        <dbReference type="Proteomes" id="UP000020773"/>
    </source>
</evidence>
<evidence type="ECO:0000256" key="1">
    <source>
        <dbReference type="ARBA" id="ARBA00006102"/>
    </source>
</evidence>
<evidence type="ECO:0000259" key="3">
    <source>
        <dbReference type="PROSITE" id="PS50980"/>
    </source>
</evidence>
<keyword evidence="6" id="KW-0808">Transferase</keyword>
<dbReference type="GO" id="GO:0009317">
    <property type="term" value="C:acetyl-CoA carboxylase complex"/>
    <property type="evidence" value="ECO:0007669"/>
    <property type="project" value="UniProtKB-ARBA"/>
</dbReference>
<sequence length="511" mass="55970">MEDINKAYATFAERDRIASLGGGAAKIDIQHESGKMTARERIDMLLDKGTFVELDKLMVHRCTNYGMDRNKIPGDGVVSGYGKIDGRQVFVYAYDFTVYGGSLSASNAKKIVKVQQLALKNGAPIIALNDSGGARIQEGIESLSGYADIFYQNTMASGVIPQISAILGPCAGGACYSPALTDFIFMVKEKSHMFVTGPDVVKTVIHEEVSKEELGGAMTHSSKSGVTHFMANTEEELLMSIRELLSFLPQNNMDEARKQNCTDDVNREDTSLNSIVPADPNVPYDMKEIIERVVDGGYFFEVMQNFAKNIIIGFARMGGRSVGIVANQPAYLAGVLDIDASDKASRFIRFCDCFNIPLITFEDVPGFLPGYTQENNGIIRHGAKIVYAFAEATVPKLTVITRKAYGGAYIVMNSKQTGADVNFAYPSAEIAVMGAEGAVNILFRKADAETKAQELNAYKEKFATPYQAAELGFIDEIILPKQTRKRLIQALEMTENKMQTNPPKKHGNMPL</sequence>
<gene>
    <name evidence="6" type="ORF">M125_3921</name>
    <name evidence="5" type="ORF">M125_3945</name>
</gene>
<dbReference type="InterPro" id="IPR034733">
    <property type="entry name" value="AcCoA_carboxyl_beta"/>
</dbReference>
<evidence type="ECO:0000256" key="2">
    <source>
        <dbReference type="ARBA" id="ARBA00074538"/>
    </source>
</evidence>
<dbReference type="FunFam" id="3.90.226.10:FF:000016">
    <property type="entry name" value="Propionyl-CoA carboxylase, beta subunit"/>
    <property type="match status" value="1"/>
</dbReference>
<dbReference type="FunFam" id="3.90.226.10:FF:000017">
    <property type="entry name" value="Propionyl-CoA carboxylase subunit beta 5"/>
    <property type="match status" value="1"/>
</dbReference>
<dbReference type="GO" id="GO:0003989">
    <property type="term" value="F:acetyl-CoA carboxylase activity"/>
    <property type="evidence" value="ECO:0007669"/>
    <property type="project" value="UniProtKB-ARBA"/>
</dbReference>
<dbReference type="InterPro" id="IPR051047">
    <property type="entry name" value="AccD/PCCB"/>
</dbReference>
<organism evidence="6 7">
    <name type="scientific">Bacteroides fragilis str. 3998T(B)3</name>
    <dbReference type="NCBI Taxonomy" id="1339316"/>
    <lineage>
        <taxon>Bacteria</taxon>
        <taxon>Pseudomonadati</taxon>
        <taxon>Bacteroidota</taxon>
        <taxon>Bacteroidia</taxon>
        <taxon>Bacteroidales</taxon>
        <taxon>Bacteroidaceae</taxon>
        <taxon>Bacteroides</taxon>
    </lineage>
</organism>
<name>A0A015U3P1_BACFG</name>
<dbReference type="SUPFAM" id="SSF52096">
    <property type="entry name" value="ClpP/crotonase"/>
    <property type="match status" value="2"/>
</dbReference>
<dbReference type="Gene3D" id="3.90.226.10">
    <property type="entry name" value="2-enoyl-CoA Hydratase, Chain A, domain 1"/>
    <property type="match status" value="2"/>
</dbReference>
<dbReference type="InterPro" id="IPR011762">
    <property type="entry name" value="COA_CT_N"/>
</dbReference>
<evidence type="ECO:0000313" key="5">
    <source>
        <dbReference type="EMBL" id="EXY89370.1"/>
    </source>
</evidence>
<dbReference type="GO" id="GO:0004658">
    <property type="term" value="F:propionyl-CoA carboxylase activity"/>
    <property type="evidence" value="ECO:0007669"/>
    <property type="project" value="UniProtKB-ARBA"/>
</dbReference>
<dbReference type="GO" id="GO:0016740">
    <property type="term" value="F:transferase activity"/>
    <property type="evidence" value="ECO:0007669"/>
    <property type="project" value="UniProtKB-KW"/>
</dbReference>
<comment type="similarity">
    <text evidence="1">Belongs to the AccD/PCCB family.</text>
</comment>
<accession>A0A015U3P1</accession>
<evidence type="ECO:0000259" key="4">
    <source>
        <dbReference type="PROSITE" id="PS50989"/>
    </source>
</evidence>
<dbReference type="PANTHER" id="PTHR43842:SF2">
    <property type="entry name" value="PROPIONYL-COA CARBOXYLASE BETA CHAIN, MITOCHONDRIAL"/>
    <property type="match status" value="1"/>
</dbReference>
<dbReference type="AlphaFoldDB" id="A0A015U3P1"/>
<protein>
    <recommendedName>
        <fullName evidence="2">Propionyl-CoA carboxylase beta chain</fullName>
    </recommendedName>
</protein>
<dbReference type="RefSeq" id="WP_032579169.1">
    <property type="nucleotide sequence ID" value="NZ_JGDB01000252.1"/>
</dbReference>
<dbReference type="EMBL" id="JGDB01000253">
    <property type="protein sequence ID" value="EXY89370.1"/>
    <property type="molecule type" value="Genomic_DNA"/>
</dbReference>
<dbReference type="PATRIC" id="fig|1339316.3.peg.3702"/>
<dbReference type="InterPro" id="IPR029045">
    <property type="entry name" value="ClpP/crotonase-like_dom_sf"/>
</dbReference>
<dbReference type="Proteomes" id="UP000020773">
    <property type="component" value="Unassembled WGS sequence"/>
</dbReference>
<dbReference type="PANTHER" id="PTHR43842">
    <property type="entry name" value="PROPIONYL-COA CARBOXYLASE BETA CHAIN"/>
    <property type="match status" value="1"/>
</dbReference>
<proteinExistence type="inferred from homology"/>